<keyword evidence="2" id="KW-1185">Reference proteome</keyword>
<dbReference type="AlphaFoldDB" id="F4XQA8"/>
<dbReference type="OrthoDB" id="9792586at2"/>
<reference evidence="2" key="1">
    <citation type="journal article" date="2011" name="Proc. Natl. Acad. Sci. U.S.A.">
        <title>Genomic insights into the physiology and ecology of the marine filamentous cyanobacterium Lyngbya majuscula.</title>
        <authorList>
            <person name="Jones A.C."/>
            <person name="Monroe E.A."/>
            <person name="Podell S."/>
            <person name="Hess W.R."/>
            <person name="Klages S."/>
            <person name="Esquenazi E."/>
            <person name="Niessen S."/>
            <person name="Hoover H."/>
            <person name="Rothmann M."/>
            <person name="Lasken R.S."/>
            <person name="Yates J.R.III."/>
            <person name="Reinhardt R."/>
            <person name="Kube M."/>
            <person name="Burkart M.D."/>
            <person name="Allen E.E."/>
            <person name="Dorrestein P.C."/>
            <person name="Gerwick W.H."/>
            <person name="Gerwick L."/>
        </authorList>
    </citation>
    <scope>NUCLEOTIDE SEQUENCE [LARGE SCALE GENOMIC DNA]</scope>
    <source>
        <strain evidence="2">3L</strain>
    </source>
</reference>
<protein>
    <recommendedName>
        <fullName evidence="3">DUF268 domain-containing protein</fullName>
    </recommendedName>
</protein>
<accession>F4XQA8</accession>
<dbReference type="Pfam" id="PF03269">
    <property type="entry name" value="DUF268"/>
    <property type="match status" value="1"/>
</dbReference>
<proteinExistence type="predicted"/>
<dbReference type="Gene3D" id="3.40.50.150">
    <property type="entry name" value="Vaccinia Virus protein VP39"/>
    <property type="match status" value="1"/>
</dbReference>
<dbReference type="EMBL" id="GL890856">
    <property type="protein sequence ID" value="EGJ33222.1"/>
    <property type="molecule type" value="Genomic_DNA"/>
</dbReference>
<dbReference type="InterPro" id="IPR004951">
    <property type="entry name" value="DUF268_CAE_spp"/>
</dbReference>
<dbReference type="InterPro" id="IPR029063">
    <property type="entry name" value="SAM-dependent_MTases_sf"/>
</dbReference>
<organism evidence="1 2">
    <name type="scientific">Moorena producens 3L</name>
    <dbReference type="NCBI Taxonomy" id="489825"/>
    <lineage>
        <taxon>Bacteria</taxon>
        <taxon>Bacillati</taxon>
        <taxon>Cyanobacteriota</taxon>
        <taxon>Cyanophyceae</taxon>
        <taxon>Coleofasciculales</taxon>
        <taxon>Coleofasciculaceae</taxon>
        <taxon>Moorena</taxon>
    </lineage>
</organism>
<evidence type="ECO:0000313" key="2">
    <source>
        <dbReference type="Proteomes" id="UP000003959"/>
    </source>
</evidence>
<name>F4XQA8_9CYAN</name>
<gene>
    <name evidence="1" type="ORF">LYNGBM3L_41790</name>
</gene>
<evidence type="ECO:0008006" key="3">
    <source>
        <dbReference type="Google" id="ProtNLM"/>
    </source>
</evidence>
<dbReference type="eggNOG" id="COG2226">
    <property type="taxonomic scope" value="Bacteria"/>
</dbReference>
<dbReference type="RefSeq" id="WP_008182634.1">
    <property type="nucleotide sequence ID" value="NZ_MKZR01000071.1"/>
</dbReference>
<dbReference type="HOGENOM" id="CLU_082690_0_0_3"/>
<sequence>MIARIIQYGRLIKQRFEAKAEYKKLLFQSKAVSRAFEFVFNKHLLILNEKTTSTNYDRHYILHLAWASRILASYKPSLHVDISSSLHFSTMMSTHFPMEFYDYRPANIDLPDYKSGHIDLTEMSFADNSILSLSCMHVVEHVGLGRYGDPIDFDGDLKAMKELQRVLKPGGFLLFVTPVGKSKIIFNRHRIYAYQQIMAAFNELRLVEFTLIPENGEQGDLLKDPDMTLVESQDYGCGCWLFTKD</sequence>
<dbReference type="SUPFAM" id="SSF53335">
    <property type="entry name" value="S-adenosyl-L-methionine-dependent methyltransferases"/>
    <property type="match status" value="1"/>
</dbReference>
<evidence type="ECO:0000313" key="1">
    <source>
        <dbReference type="EMBL" id="EGJ33222.1"/>
    </source>
</evidence>
<dbReference type="Proteomes" id="UP000003959">
    <property type="component" value="Unassembled WGS sequence"/>
</dbReference>